<comment type="caution">
    <text evidence="8">The sequence shown here is derived from an EMBL/GenBank/DDBJ whole genome shotgun (WGS) entry which is preliminary data.</text>
</comment>
<dbReference type="InterPro" id="IPR027417">
    <property type="entry name" value="P-loop_NTPase"/>
</dbReference>
<feature type="domain" description="DUF4005" evidence="7">
    <location>
        <begin position="248"/>
        <end position="328"/>
    </location>
</feature>
<dbReference type="SUPFAM" id="SSF52540">
    <property type="entry name" value="P-loop containing nucleoside triphosphate hydrolases"/>
    <property type="match status" value="1"/>
</dbReference>
<evidence type="ECO:0000256" key="5">
    <source>
        <dbReference type="ARBA" id="ARBA00045534"/>
    </source>
</evidence>
<comment type="similarity">
    <text evidence="3">Belongs to the IQD family.</text>
</comment>
<dbReference type="PANTHER" id="PTHR32295">
    <property type="entry name" value="IQ-DOMAIN 5-RELATED"/>
    <property type="match status" value="1"/>
</dbReference>
<dbReference type="CDD" id="cd23767">
    <property type="entry name" value="IQCD"/>
    <property type="match status" value="1"/>
</dbReference>
<dbReference type="Gene3D" id="1.20.5.190">
    <property type="match status" value="1"/>
</dbReference>
<dbReference type="InterPro" id="IPR000048">
    <property type="entry name" value="IQ_motif_EF-hand-BS"/>
</dbReference>
<feature type="region of interest" description="Disordered" evidence="6">
    <location>
        <begin position="278"/>
        <end position="311"/>
    </location>
</feature>
<comment type="function">
    <text evidence="5">May be involved in cooperative interactions with calmodulins or calmodulin-like proteins. Recruits calmodulin proteins to microtubules, thus being a potential scaffold in cellular signaling and trafficking. May associate with nucleic acids and regulate gene expression at the transcriptional or post-transcriptional level.</text>
</comment>
<dbReference type="Pfam" id="PF13178">
    <property type="entry name" value="DUF4005"/>
    <property type="match status" value="1"/>
</dbReference>
<dbReference type="AlphaFoldDB" id="A0A328E3U4"/>
<dbReference type="InterPro" id="IPR025064">
    <property type="entry name" value="DUF4005"/>
</dbReference>
<comment type="subunit">
    <text evidence="4">Binds to multiple calmodulin (CaM) in the presence of Ca(2+) and CaM-like proteins.</text>
</comment>
<accession>A0A328E3U4</accession>
<name>A0A328E3U4_9ASTE</name>
<protein>
    <recommendedName>
        <fullName evidence="7">DUF4005 domain-containing protein</fullName>
    </recommendedName>
</protein>
<proteinExistence type="inferred from homology"/>
<keyword evidence="2" id="KW-0112">Calmodulin-binding</keyword>
<gene>
    <name evidence="8" type="ORF">DM860_005447</name>
</gene>
<evidence type="ECO:0000256" key="4">
    <source>
        <dbReference type="ARBA" id="ARBA00024378"/>
    </source>
</evidence>
<evidence type="ECO:0000256" key="6">
    <source>
        <dbReference type="SAM" id="MobiDB-lite"/>
    </source>
</evidence>
<evidence type="ECO:0000259" key="7">
    <source>
        <dbReference type="Pfam" id="PF13178"/>
    </source>
</evidence>
<dbReference type="SMART" id="SM00015">
    <property type="entry name" value="IQ"/>
    <property type="match status" value="2"/>
</dbReference>
<dbReference type="PANTHER" id="PTHR32295:SF264">
    <property type="entry name" value="IQ MOTIF, EF-HAND BINDING, P-LOOP CONTAINING NUCLEOSIDE TRIPHOSPHATE HYDROLASE"/>
    <property type="match status" value="1"/>
</dbReference>
<evidence type="ECO:0000256" key="2">
    <source>
        <dbReference type="ARBA" id="ARBA00022860"/>
    </source>
</evidence>
<comment type="subcellular location">
    <subcellularLocation>
        <location evidence="1">Plastid</location>
    </subcellularLocation>
</comment>
<dbReference type="Proteomes" id="UP000249390">
    <property type="component" value="Unassembled WGS sequence"/>
</dbReference>
<keyword evidence="9" id="KW-1185">Reference proteome</keyword>
<evidence type="ECO:0000256" key="1">
    <source>
        <dbReference type="ARBA" id="ARBA00004474"/>
    </source>
</evidence>
<evidence type="ECO:0000256" key="3">
    <source>
        <dbReference type="ARBA" id="ARBA00024341"/>
    </source>
</evidence>
<dbReference type="Pfam" id="PF00612">
    <property type="entry name" value="IQ"/>
    <property type="match status" value="2"/>
</dbReference>
<evidence type="ECO:0000313" key="8">
    <source>
        <dbReference type="EMBL" id="RAL51091.1"/>
    </source>
</evidence>
<dbReference type="GO" id="GO:0005516">
    <property type="term" value="F:calmodulin binding"/>
    <property type="evidence" value="ECO:0007669"/>
    <property type="project" value="UniProtKB-KW"/>
</dbReference>
<dbReference type="EMBL" id="NQVE01000054">
    <property type="protein sequence ID" value="RAL51091.1"/>
    <property type="molecule type" value="Genomic_DNA"/>
</dbReference>
<sequence>MGKAIRWLKGLFGMKQKYLQRERLEKKDDDTVTLGRPGKGISATALCSHPTTVSPNITPADAAWLSSFFSDEGQSEHAIAVAAATAAAADAAVAAAHAAAEVVRLTSRGGGALFFRETLAAVKIQSVFRGHLGRKALRGLKGLVKIQAAVRGYLVRKETAATFESIKAVMRAQASVHARRFQETRKSGRHPWPYEDPINIHDDDNPKIVEIDSLSPPLSCRIPARSSTGDGRSCQISGELGFPAVQSTPATPGNRVCSESSTCFRSCRRDPNYMADTEAFRAKSRSQSAPKQRPDPKRRAPQMMTEARASVSWPTRVKMSSSWSDSRELVNLKSAVIAKLDNRSMGFY</sequence>
<dbReference type="GO" id="GO:0009536">
    <property type="term" value="C:plastid"/>
    <property type="evidence" value="ECO:0007669"/>
    <property type="project" value="UniProtKB-SubCell"/>
</dbReference>
<organism evidence="8 9">
    <name type="scientific">Cuscuta australis</name>
    <dbReference type="NCBI Taxonomy" id="267555"/>
    <lineage>
        <taxon>Eukaryota</taxon>
        <taxon>Viridiplantae</taxon>
        <taxon>Streptophyta</taxon>
        <taxon>Embryophyta</taxon>
        <taxon>Tracheophyta</taxon>
        <taxon>Spermatophyta</taxon>
        <taxon>Magnoliopsida</taxon>
        <taxon>eudicotyledons</taxon>
        <taxon>Gunneridae</taxon>
        <taxon>Pentapetalae</taxon>
        <taxon>asterids</taxon>
        <taxon>lamiids</taxon>
        <taxon>Solanales</taxon>
        <taxon>Convolvulaceae</taxon>
        <taxon>Cuscuteae</taxon>
        <taxon>Cuscuta</taxon>
        <taxon>Cuscuta subgen. Grammica</taxon>
        <taxon>Cuscuta sect. Cleistogrammica</taxon>
    </lineage>
</organism>
<evidence type="ECO:0000313" key="9">
    <source>
        <dbReference type="Proteomes" id="UP000249390"/>
    </source>
</evidence>
<dbReference type="PROSITE" id="PS50096">
    <property type="entry name" value="IQ"/>
    <property type="match status" value="2"/>
</dbReference>
<reference evidence="8 9" key="1">
    <citation type="submission" date="2018-06" db="EMBL/GenBank/DDBJ databases">
        <title>The Genome of Cuscuta australis (Dodder) Provides Insight into the Evolution of Plant Parasitism.</title>
        <authorList>
            <person name="Liu H."/>
        </authorList>
    </citation>
    <scope>NUCLEOTIDE SEQUENCE [LARGE SCALE GENOMIC DNA]</scope>
    <source>
        <strain evidence="9">cv. Yunnan</strain>
        <tissue evidence="8">Vines</tissue>
    </source>
</reference>